<dbReference type="Proteomes" id="UP001165063">
    <property type="component" value="Unassembled WGS sequence"/>
</dbReference>
<feature type="compositionally biased region" description="Pro residues" evidence="1">
    <location>
        <begin position="11"/>
        <end position="22"/>
    </location>
</feature>
<protein>
    <submittedName>
        <fullName evidence="2">Unnamed protein product</fullName>
    </submittedName>
</protein>
<dbReference type="PANTHER" id="PTHR47369:SF2">
    <property type="entry name" value="BTB_POZ DOMAIN-CONTAINING PROTEIN 2"/>
    <property type="match status" value="1"/>
</dbReference>
<dbReference type="OrthoDB" id="6359943at2759"/>
<dbReference type="AlphaFoldDB" id="A0A9W6YP64"/>
<dbReference type="EMBL" id="BSXU01000020">
    <property type="protein sequence ID" value="GMG18878.1"/>
    <property type="molecule type" value="Genomic_DNA"/>
</dbReference>
<organism evidence="2 3">
    <name type="scientific">Ambrosiozyma monospora</name>
    <name type="common">Yeast</name>
    <name type="synonym">Endomycopsis monosporus</name>
    <dbReference type="NCBI Taxonomy" id="43982"/>
    <lineage>
        <taxon>Eukaryota</taxon>
        <taxon>Fungi</taxon>
        <taxon>Dikarya</taxon>
        <taxon>Ascomycota</taxon>
        <taxon>Saccharomycotina</taxon>
        <taxon>Pichiomycetes</taxon>
        <taxon>Pichiales</taxon>
        <taxon>Pichiaceae</taxon>
        <taxon>Ambrosiozyma</taxon>
    </lineage>
</organism>
<proteinExistence type="predicted"/>
<evidence type="ECO:0000313" key="2">
    <source>
        <dbReference type="EMBL" id="GMG18878.1"/>
    </source>
</evidence>
<reference evidence="2" key="1">
    <citation type="submission" date="2023-04" db="EMBL/GenBank/DDBJ databases">
        <title>Ambrosiozyma monospora NBRC 1965.</title>
        <authorList>
            <person name="Ichikawa N."/>
            <person name="Sato H."/>
            <person name="Tonouchi N."/>
        </authorList>
    </citation>
    <scope>NUCLEOTIDE SEQUENCE</scope>
    <source>
        <strain evidence="2">NBRC 1965</strain>
    </source>
</reference>
<sequence>MKGKLSKFLPSQPPTPSAPPSHPEQQQQQQQQGGEHQPDITIKAFNSIFSLHKDVLNTVPFFHDLLTPPAYTSESAQQYQPPPRYTGNLQSVLFEDSNIFVLNFQDPRITLDSFDLMLKRVYGNPDVTAEQRIAGSVNATFAFFGVGSFELLQQQTPPYSSNGLNNAMGNLNLGGNGNVAVNAKISSKTNLIKNGWASGVETWDDVSEHDVLDIVGKDYFFVPSEYDRALFIIKLIERKLQTPSNSSFAKKLRALLNEDVIFATISADRLHELGSYRDINGRPYVFETTIENALTTQFSLAKAIDESEETSLDFDSPTDSKYHFYKDHVDFYATAEEIDKNKGRYKISKTNIPPMRISVEFSNLSRLNRGIAVASPKFFYAGSYWTVGLSKSPHNYNRGSTFKLMLTKSKNKNEGFASYNEDNGDCIQVEHVEDPHVKFPNTLIAPIKHDYNGDSMKGAPEKVNEYDFAPAIDYYDDRRDVFDYFTVYCAGANKIRTFSFKRMVHIDCTHNFGEWDELDDDIAYDRMGNLKLSIVLGLD</sequence>
<name>A0A9W6YP64_AMBMO</name>
<gene>
    <name evidence="2" type="ORF">Amon01_000004300</name>
</gene>
<evidence type="ECO:0000313" key="3">
    <source>
        <dbReference type="Proteomes" id="UP001165063"/>
    </source>
</evidence>
<comment type="caution">
    <text evidence="2">The sequence shown here is derived from an EMBL/GenBank/DDBJ whole genome shotgun (WGS) entry which is preliminary data.</text>
</comment>
<dbReference type="PANTHER" id="PTHR47369">
    <property type="entry name" value="BTB/POZ DOMAIN-CONTAINING PROTEIN"/>
    <property type="match status" value="1"/>
</dbReference>
<accession>A0A9W6YP64</accession>
<evidence type="ECO:0000256" key="1">
    <source>
        <dbReference type="SAM" id="MobiDB-lite"/>
    </source>
</evidence>
<feature type="compositionally biased region" description="Low complexity" evidence="1">
    <location>
        <begin position="23"/>
        <end position="35"/>
    </location>
</feature>
<feature type="region of interest" description="Disordered" evidence="1">
    <location>
        <begin position="1"/>
        <end position="37"/>
    </location>
</feature>
<keyword evidence="3" id="KW-1185">Reference proteome</keyword>